<accession>H0GBF3</accession>
<reference evidence="1 2" key="1">
    <citation type="journal article" date="2012" name="J. Bacteriol.">
        <title>Draft Genome Sequence of Sinorhizobium meliloti CCNWSX0020, a Nitrogen-Fixing Symbiont with Copper Tolerance Capability Isolated from Lead-Zinc Mine Tailings.</title>
        <authorList>
            <person name="Li Z."/>
            <person name="Ma Z."/>
            <person name="Hao X."/>
            <person name="Wei G."/>
        </authorList>
    </citation>
    <scope>NUCLEOTIDE SEQUENCE [LARGE SCALE GENOMIC DNA]</scope>
    <source>
        <strain evidence="1 2">CCNWSX0020</strain>
    </source>
</reference>
<sequence length="52" mass="5449">SASDIASYLETGFTPDFDTVGGSMVEVQKNMAELPASDRDAIAAYLKALPAL</sequence>
<dbReference type="InterPro" id="IPR036909">
    <property type="entry name" value="Cyt_c-like_dom_sf"/>
</dbReference>
<dbReference type="EMBL" id="AGVV01000156">
    <property type="protein sequence ID" value="EHK73361.1"/>
    <property type="molecule type" value="Genomic_DNA"/>
</dbReference>
<dbReference type="SUPFAM" id="SSF46626">
    <property type="entry name" value="Cytochrome c"/>
    <property type="match status" value="1"/>
</dbReference>
<dbReference type="AlphaFoldDB" id="H0GBF3"/>
<organism evidence="1 2">
    <name type="scientific">Sinorhizobium meliloti CCNWSX0020</name>
    <dbReference type="NCBI Taxonomy" id="1107881"/>
    <lineage>
        <taxon>Bacteria</taxon>
        <taxon>Pseudomonadati</taxon>
        <taxon>Pseudomonadota</taxon>
        <taxon>Alphaproteobacteria</taxon>
        <taxon>Hyphomicrobiales</taxon>
        <taxon>Rhizobiaceae</taxon>
        <taxon>Sinorhizobium/Ensifer group</taxon>
        <taxon>Sinorhizobium</taxon>
    </lineage>
</organism>
<gene>
    <name evidence="1" type="ORF">SM0020_34365</name>
</gene>
<proteinExistence type="predicted"/>
<dbReference type="GO" id="GO:0009055">
    <property type="term" value="F:electron transfer activity"/>
    <property type="evidence" value="ECO:0007669"/>
    <property type="project" value="InterPro"/>
</dbReference>
<dbReference type="GO" id="GO:0020037">
    <property type="term" value="F:heme binding"/>
    <property type="evidence" value="ECO:0007669"/>
    <property type="project" value="InterPro"/>
</dbReference>
<dbReference type="Proteomes" id="UP000004038">
    <property type="component" value="Unassembled WGS sequence"/>
</dbReference>
<protein>
    <submittedName>
        <fullName evidence="1">Gluconate 2-dehydrogenase</fullName>
    </submittedName>
</protein>
<name>H0GBF3_RHIML</name>
<evidence type="ECO:0000313" key="2">
    <source>
        <dbReference type="Proteomes" id="UP000004038"/>
    </source>
</evidence>
<evidence type="ECO:0000313" key="1">
    <source>
        <dbReference type="EMBL" id="EHK73361.1"/>
    </source>
</evidence>
<feature type="non-terminal residue" evidence="1">
    <location>
        <position position="1"/>
    </location>
</feature>